<dbReference type="InterPro" id="IPR023401">
    <property type="entry name" value="ODC_N"/>
</dbReference>
<dbReference type="PIRSF" id="PIRSF001439">
    <property type="entry name" value="CryM"/>
    <property type="match status" value="1"/>
</dbReference>
<dbReference type="GO" id="GO:0005737">
    <property type="term" value="C:cytoplasm"/>
    <property type="evidence" value="ECO:0007669"/>
    <property type="project" value="TreeGrafter"/>
</dbReference>
<sequence>MNITLLTLNEIKQCINMKQAIDVMEIAFKQLINKEVVLPLRTPVAVAKEGALSLTMPGYLERQEALGVKLVSIFPNNLHKAKPAINGAIVLLDAKSGETLAMMEAAYLTALRTGAVSGLASKYLAREDAEHLAIIGSGTQALTQLEAVRAVRDIKRVSVWSRNKENAQAFARSLDSSLESKAYDDISDAVKEADIICTATGSTQPLLYLKDLKPGVHINAIGSHSTEMCELANDVMAHSIVVADQLEAVLAESGEIVSAIKNKMLEQSAIRELGEVILTANEADKQEITVFKSVGLAIQDISIAQVVYQNALQKQLGVNFALS</sequence>
<keyword evidence="3" id="KW-1185">Reference proteome</keyword>
<protein>
    <submittedName>
        <fullName evidence="2">Ornithine cyclodeaminase</fullName>
    </submittedName>
</protein>
<dbReference type="PANTHER" id="PTHR13812">
    <property type="entry name" value="KETIMINE REDUCTASE MU-CRYSTALLIN"/>
    <property type="match status" value="1"/>
</dbReference>
<dbReference type="PANTHER" id="PTHR13812:SF19">
    <property type="entry name" value="KETIMINE REDUCTASE MU-CRYSTALLIN"/>
    <property type="match status" value="1"/>
</dbReference>
<dbReference type="FunFam" id="3.40.50.720:FF:000311">
    <property type="entry name" value="Ornithine cyclodeaminase"/>
    <property type="match status" value="1"/>
</dbReference>
<reference evidence="2 3" key="1">
    <citation type="submission" date="2014-06" db="EMBL/GenBank/DDBJ databases">
        <authorList>
            <person name="Urmite Genomes Urmite Genomes"/>
        </authorList>
    </citation>
    <scope>NUCLEOTIDE SEQUENCE [LARGE SCALE GENOMIC DNA]</scope>
</reference>
<dbReference type="Pfam" id="PF02423">
    <property type="entry name" value="OCD_Mu_crystall"/>
    <property type="match status" value="1"/>
</dbReference>
<dbReference type="Gene3D" id="3.40.50.720">
    <property type="entry name" value="NAD(P)-binding Rossmann-like Domain"/>
    <property type="match status" value="1"/>
</dbReference>
<dbReference type="RefSeq" id="WP_044011803.1">
    <property type="nucleotide sequence ID" value="NZ_CCVW01000003.1"/>
</dbReference>
<dbReference type="SUPFAM" id="SSF51735">
    <property type="entry name" value="NAD(P)-binding Rossmann-fold domains"/>
    <property type="match status" value="1"/>
</dbReference>
<evidence type="ECO:0000256" key="1">
    <source>
        <dbReference type="ARBA" id="ARBA00008903"/>
    </source>
</evidence>
<dbReference type="AlphaFoldDB" id="A0A078L421"/>
<dbReference type="STRING" id="1034943.BN59_03000"/>
<dbReference type="InterPro" id="IPR003462">
    <property type="entry name" value="ODC_Mu_crystall"/>
</dbReference>
<evidence type="ECO:0000313" key="3">
    <source>
        <dbReference type="Proteomes" id="UP000044071"/>
    </source>
</evidence>
<organism evidence="2 3">
    <name type="scientific">Legionella massiliensis</name>
    <dbReference type="NCBI Taxonomy" id="1034943"/>
    <lineage>
        <taxon>Bacteria</taxon>
        <taxon>Pseudomonadati</taxon>
        <taxon>Pseudomonadota</taxon>
        <taxon>Gammaproteobacteria</taxon>
        <taxon>Legionellales</taxon>
        <taxon>Legionellaceae</taxon>
        <taxon>Legionella</taxon>
    </lineage>
</organism>
<dbReference type="GO" id="GO:0016491">
    <property type="term" value="F:oxidoreductase activity"/>
    <property type="evidence" value="ECO:0007669"/>
    <property type="project" value="UniProtKB-ARBA"/>
</dbReference>
<evidence type="ECO:0000313" key="2">
    <source>
        <dbReference type="EMBL" id="CDZ78688.1"/>
    </source>
</evidence>
<name>A0A078L421_9GAMM</name>
<comment type="similarity">
    <text evidence="1">Belongs to the ornithine cyclodeaminase/mu-crystallin family.</text>
</comment>
<proteinExistence type="inferred from homology"/>
<dbReference type="Gene3D" id="3.30.1780.10">
    <property type="entry name" value="ornithine cyclodeaminase, domain 1"/>
    <property type="match status" value="1"/>
</dbReference>
<gene>
    <name evidence="2" type="ORF">BN59_03000</name>
</gene>
<dbReference type="OrthoDB" id="9809203at2"/>
<dbReference type="Proteomes" id="UP000044071">
    <property type="component" value="Unassembled WGS sequence"/>
</dbReference>
<dbReference type="eggNOG" id="COG2423">
    <property type="taxonomic scope" value="Bacteria"/>
</dbReference>
<dbReference type="GO" id="GO:0019752">
    <property type="term" value="P:carboxylic acid metabolic process"/>
    <property type="evidence" value="ECO:0007669"/>
    <property type="project" value="UniProtKB-ARBA"/>
</dbReference>
<dbReference type="EMBL" id="CCSB01000003">
    <property type="protein sequence ID" value="CDZ78688.1"/>
    <property type="molecule type" value="Genomic_DNA"/>
</dbReference>
<dbReference type="InterPro" id="IPR036291">
    <property type="entry name" value="NAD(P)-bd_dom_sf"/>
</dbReference>
<accession>A0A078L421</accession>